<reference evidence="2" key="1">
    <citation type="submission" date="2021-01" db="EMBL/GenBank/DDBJ databases">
        <authorList>
            <person name="Corre E."/>
            <person name="Pelletier E."/>
            <person name="Niang G."/>
            <person name="Scheremetjew M."/>
            <person name="Finn R."/>
            <person name="Kale V."/>
            <person name="Holt S."/>
            <person name="Cochrane G."/>
            <person name="Meng A."/>
            <person name="Brown T."/>
            <person name="Cohen L."/>
        </authorList>
    </citation>
    <scope>NUCLEOTIDE SEQUENCE</scope>
    <source>
        <strain evidence="2">379</strain>
    </source>
</reference>
<evidence type="ECO:0000256" key="1">
    <source>
        <dbReference type="SAM" id="SignalP"/>
    </source>
</evidence>
<dbReference type="EMBL" id="HBIR01045083">
    <property type="protein sequence ID" value="CAE0578799.1"/>
    <property type="molecule type" value="Transcribed_RNA"/>
</dbReference>
<feature type="signal peptide" evidence="1">
    <location>
        <begin position="1"/>
        <end position="16"/>
    </location>
</feature>
<evidence type="ECO:0000313" key="2">
    <source>
        <dbReference type="EMBL" id="CAE0578799.1"/>
    </source>
</evidence>
<protein>
    <submittedName>
        <fullName evidence="2">Uncharacterized protein</fullName>
    </submittedName>
</protein>
<feature type="chain" id="PRO_5030868194" evidence="1">
    <location>
        <begin position="17"/>
        <end position="163"/>
    </location>
</feature>
<organism evidence="2">
    <name type="scientific">Emiliania huxleyi</name>
    <name type="common">Coccolithophore</name>
    <name type="synonym">Pontosphaera huxleyi</name>
    <dbReference type="NCBI Taxonomy" id="2903"/>
    <lineage>
        <taxon>Eukaryota</taxon>
        <taxon>Haptista</taxon>
        <taxon>Haptophyta</taxon>
        <taxon>Prymnesiophyceae</taxon>
        <taxon>Isochrysidales</taxon>
        <taxon>Noelaerhabdaceae</taxon>
        <taxon>Emiliania</taxon>
    </lineage>
</organism>
<accession>A0A7S3WV94</accession>
<sequence>MLAKFTLLATLATASALKVAKTSVPKPVLKLRGGEIDIPTVNLVNALYYGGYGVPLLVNHDKFFGPDGIISYTKKNIGDESAIGLFFSRFTGVMFCALSAGYLIDKESTMLAKQFGLGSLGFVPLLFMNSQDDTNYKAKMWKMQHLIHLPLTALTLLKAFKKE</sequence>
<proteinExistence type="predicted"/>
<dbReference type="AlphaFoldDB" id="A0A7S3WV94"/>
<name>A0A7S3WV94_EMIHU</name>
<keyword evidence="1" id="KW-0732">Signal</keyword>
<gene>
    <name evidence="2" type="ORF">EHUX00137_LOCUS35205</name>
</gene>